<dbReference type="InterPro" id="IPR024868">
    <property type="entry name" value="FJX1/FJ"/>
</dbReference>
<dbReference type="PANTHER" id="PTHR13147:SF5">
    <property type="entry name" value="FOUR-JOINTED BOX PROTEIN 1"/>
    <property type="match status" value="1"/>
</dbReference>
<feature type="non-terminal residue" evidence="1">
    <location>
        <position position="1"/>
    </location>
</feature>
<protein>
    <submittedName>
        <fullName evidence="1">Uncharacterized protein</fullName>
    </submittedName>
</protein>
<dbReference type="AlphaFoldDB" id="A0A0B7A7Q1"/>
<dbReference type="PANTHER" id="PTHR13147">
    <property type="entry name" value="FOUR-JOINTED BOX PROTEIN 1"/>
    <property type="match status" value="1"/>
</dbReference>
<name>A0A0B7A7Q1_9EUPU</name>
<reference evidence="1" key="1">
    <citation type="submission" date="2014-12" db="EMBL/GenBank/DDBJ databases">
        <title>Insight into the proteome of Arion vulgaris.</title>
        <authorList>
            <person name="Aradska J."/>
            <person name="Bulat T."/>
            <person name="Smidak R."/>
            <person name="Sarate P."/>
            <person name="Gangsoo J."/>
            <person name="Sialana F."/>
            <person name="Bilban M."/>
            <person name="Lubec G."/>
        </authorList>
    </citation>
    <scope>NUCLEOTIDE SEQUENCE</scope>
    <source>
        <tissue evidence="1">Skin</tissue>
    </source>
</reference>
<dbReference type="EMBL" id="HACG01029161">
    <property type="protein sequence ID" value="CEK76026.1"/>
    <property type="molecule type" value="Transcribed_RNA"/>
</dbReference>
<organism evidence="1">
    <name type="scientific">Arion vulgaris</name>
    <dbReference type="NCBI Taxonomy" id="1028688"/>
    <lineage>
        <taxon>Eukaryota</taxon>
        <taxon>Metazoa</taxon>
        <taxon>Spiralia</taxon>
        <taxon>Lophotrochozoa</taxon>
        <taxon>Mollusca</taxon>
        <taxon>Gastropoda</taxon>
        <taxon>Heterobranchia</taxon>
        <taxon>Euthyneura</taxon>
        <taxon>Panpulmonata</taxon>
        <taxon>Eupulmonata</taxon>
        <taxon>Stylommatophora</taxon>
        <taxon>Helicina</taxon>
        <taxon>Arionoidea</taxon>
        <taxon>Arionidae</taxon>
        <taxon>Arion</taxon>
    </lineage>
</organism>
<gene>
    <name evidence="1" type="primary">ORF98067</name>
</gene>
<proteinExistence type="predicted"/>
<dbReference type="GO" id="GO:0005615">
    <property type="term" value="C:extracellular space"/>
    <property type="evidence" value="ECO:0007669"/>
    <property type="project" value="TreeGrafter"/>
</dbReference>
<dbReference type="GO" id="GO:0007267">
    <property type="term" value="P:cell-cell signaling"/>
    <property type="evidence" value="ECO:0007669"/>
    <property type="project" value="TreeGrafter"/>
</dbReference>
<accession>A0A0B7A7Q1</accession>
<evidence type="ECO:0000313" key="1">
    <source>
        <dbReference type="EMBL" id="CEK76026.1"/>
    </source>
</evidence>
<sequence length="386" mass="44406">NIETSKNVNSKYLIINTSETDHLLSSKWNTHFKTHQSETASSIENSSNVVKSRLQTFEKPPYFQQMLHSTNKHADSSRNAIKGNPSTFTNIFNGIYWSDEVEDRIPKGISTQEADMWIVKSRVMDFKSLTGASWNKCGRPKNGFALLMNGSESCVRYRSPNDRLIQGEVMSYWLARLLDLNNVPPVYMSSIDSSQWSKQQDRFQELGWIRGNIVAIILWIEDIDSRPESQVLMPELLLKAYRQKQPIERTIFDSMNVINTNKNISKPYRVLRLPDDMLEAITSVAQWGSMIIFDYLTGNYDRVASMQDGADKEKKPSIVEESIRNLRKSKNGTQLWLIDNESGLLDSYELMYQSPEHGERFVRFHDNASDSVCFPAAYRRQITSVT</sequence>
<dbReference type="PRINTS" id="PR02072">
    <property type="entry name" value="4JOINTEDBOX1"/>
</dbReference>